<keyword evidence="8 16" id="KW-0560">Oxidoreductase</keyword>
<evidence type="ECO:0000256" key="2">
    <source>
        <dbReference type="ARBA" id="ARBA00007532"/>
    </source>
</evidence>
<keyword evidence="10" id="KW-1015">Disulfide bond</keyword>
<comment type="catalytic activity">
    <reaction evidence="12 16">
        <text>N(6)-[(R)-dihydrolipoyl]-L-lysyl-[protein] + NAD(+) = N(6)-[(R)-lipoyl]-L-lysyl-[protein] + NADH + H(+)</text>
        <dbReference type="Rhea" id="RHEA:15045"/>
        <dbReference type="Rhea" id="RHEA-COMP:10474"/>
        <dbReference type="Rhea" id="RHEA-COMP:10475"/>
        <dbReference type="ChEBI" id="CHEBI:15378"/>
        <dbReference type="ChEBI" id="CHEBI:57540"/>
        <dbReference type="ChEBI" id="CHEBI:57945"/>
        <dbReference type="ChEBI" id="CHEBI:83099"/>
        <dbReference type="ChEBI" id="CHEBI:83100"/>
        <dbReference type="EC" id="1.8.1.4"/>
    </reaction>
</comment>
<dbReference type="NCBIfam" id="TIGR01350">
    <property type="entry name" value="lipoamide_DH"/>
    <property type="match status" value="1"/>
</dbReference>
<dbReference type="FunFam" id="3.50.50.60:FF:000037">
    <property type="entry name" value="Dihydrolipoyl dehydrogenase"/>
    <property type="match status" value="1"/>
</dbReference>
<evidence type="ECO:0000256" key="3">
    <source>
        <dbReference type="ARBA" id="ARBA00012608"/>
    </source>
</evidence>
<evidence type="ECO:0000256" key="8">
    <source>
        <dbReference type="ARBA" id="ARBA00023002"/>
    </source>
</evidence>
<gene>
    <name evidence="19" type="ORF">FC32_GL000584</name>
</gene>
<dbReference type="PROSITE" id="PS00076">
    <property type="entry name" value="PYRIDINE_REDOX_1"/>
    <property type="match status" value="1"/>
</dbReference>
<dbReference type="SUPFAM" id="SSF51905">
    <property type="entry name" value="FAD/NAD(P)-binding domain"/>
    <property type="match status" value="1"/>
</dbReference>
<evidence type="ECO:0000256" key="14">
    <source>
        <dbReference type="PIRSR" id="PIRSR000350-3"/>
    </source>
</evidence>
<feature type="binding site" evidence="14">
    <location>
        <position position="207"/>
    </location>
    <ligand>
        <name>NAD(+)</name>
        <dbReference type="ChEBI" id="CHEBI:57540"/>
    </ligand>
</feature>
<dbReference type="STRING" id="1423724.FC32_GL000584"/>
<evidence type="ECO:0000256" key="10">
    <source>
        <dbReference type="ARBA" id="ARBA00023157"/>
    </source>
</evidence>
<feature type="binding site" evidence="14">
    <location>
        <begin position="148"/>
        <end position="150"/>
    </location>
    <ligand>
        <name>FAD</name>
        <dbReference type="ChEBI" id="CHEBI:57692"/>
    </ligand>
</feature>
<dbReference type="PATRIC" id="fig|1423724.4.peg.620"/>
<dbReference type="InterPro" id="IPR012999">
    <property type="entry name" value="Pyr_OxRdtase_I_AS"/>
</dbReference>
<dbReference type="InterPro" id="IPR036188">
    <property type="entry name" value="FAD/NAD-bd_sf"/>
</dbReference>
<dbReference type="GO" id="GO:0004148">
    <property type="term" value="F:dihydrolipoyl dehydrogenase (NADH) activity"/>
    <property type="evidence" value="ECO:0007669"/>
    <property type="project" value="UniProtKB-EC"/>
</dbReference>
<evidence type="ECO:0000256" key="6">
    <source>
        <dbReference type="ARBA" id="ARBA00022630"/>
    </source>
</evidence>
<sequence>MVVGDFSIELDTVVIGAGPGGYVAAIHAAELGQKVTVIEREFIGGVCLNVGCIPSKALIEAAHHYQYAMHSQDMGLLVTAAKLDFAKTIEWKNSVVSRLTGGVASLFKKHQIDVVWGDAFLKDDHSLRVIDKDGNAQTYSFNNLIVATGSHPIEIPNFKFKGRVLDSTGALNLQEVPKELVVVGGGYIGSELASAYANLGAHVTILEGGPMILANYEKDLVKVVEHHFSKQGVDIYTNALAKKAEQTDENVKITFEINGEEKEMVADYVIVSVGRRPNTADMGLEQAGVKIDERGLIPVDAQSRTNISHIYAIGDIVAGFALAHKASYEGKVAAEAISGMKTTVDYRAMPAVCYTDTSIATTGLTLAEAKEQGFKAKKAQFPFTANGRAISMGKTDGFIRLVFEEETDVLLGAQIVGAHASDLINELTLAIEMGATTEDIGLTIHPHPSLGEAVMDAADVALGFPTNI</sequence>
<evidence type="ECO:0000256" key="7">
    <source>
        <dbReference type="ARBA" id="ARBA00022827"/>
    </source>
</evidence>
<feature type="binding site" evidence="14">
    <location>
        <position position="56"/>
    </location>
    <ligand>
        <name>FAD</name>
        <dbReference type="ChEBI" id="CHEBI:57692"/>
    </ligand>
</feature>
<dbReference type="GO" id="GO:0006103">
    <property type="term" value="P:2-oxoglutarate metabolic process"/>
    <property type="evidence" value="ECO:0007669"/>
    <property type="project" value="TreeGrafter"/>
</dbReference>
<proteinExistence type="inferred from homology"/>
<dbReference type="InterPro" id="IPR050151">
    <property type="entry name" value="Class-I_Pyr_Nuc-Dis_Oxidored"/>
</dbReference>
<evidence type="ECO:0000313" key="20">
    <source>
        <dbReference type="Proteomes" id="UP000051324"/>
    </source>
</evidence>
<dbReference type="Pfam" id="PF02852">
    <property type="entry name" value="Pyr_redox_dim"/>
    <property type="match status" value="1"/>
</dbReference>
<evidence type="ECO:0000259" key="17">
    <source>
        <dbReference type="Pfam" id="PF02852"/>
    </source>
</evidence>
<evidence type="ECO:0000256" key="15">
    <source>
        <dbReference type="PIRSR" id="PIRSR000350-4"/>
    </source>
</evidence>
<accession>A0A0R1TPG3</accession>
<comment type="miscellaneous">
    <text evidence="16">The active site is a redox-active disulfide bond.</text>
</comment>
<dbReference type="Pfam" id="PF07992">
    <property type="entry name" value="Pyr_redox_2"/>
    <property type="match status" value="1"/>
</dbReference>
<feature type="binding site" evidence="14">
    <location>
        <begin position="184"/>
        <end position="191"/>
    </location>
    <ligand>
        <name>NAD(+)</name>
        <dbReference type="ChEBI" id="CHEBI:57540"/>
    </ligand>
</feature>
<comment type="subcellular location">
    <subcellularLocation>
        <location evidence="1">Cytoplasm</location>
    </subcellularLocation>
</comment>
<dbReference type="PRINTS" id="PR00411">
    <property type="entry name" value="PNDRDTASEI"/>
</dbReference>
<feature type="disulfide bond" description="Redox-active" evidence="15">
    <location>
        <begin position="47"/>
        <end position="52"/>
    </location>
</feature>
<dbReference type="EC" id="1.8.1.4" evidence="3 16"/>
<dbReference type="Proteomes" id="UP000051324">
    <property type="component" value="Unassembled WGS sequence"/>
</dbReference>
<keyword evidence="11 16" id="KW-0676">Redox-active center</keyword>
<keyword evidence="7 14" id="KW-0274">FAD</keyword>
<dbReference type="PANTHER" id="PTHR22912">
    <property type="entry name" value="DISULFIDE OXIDOREDUCTASE"/>
    <property type="match status" value="1"/>
</dbReference>
<comment type="caution">
    <text evidence="19">The sequence shown here is derived from an EMBL/GenBank/DDBJ whole genome shotgun (WGS) entry which is preliminary data.</text>
</comment>
<feature type="domain" description="Pyridine nucleotide-disulphide oxidoreductase dimerisation" evidence="17">
    <location>
        <begin position="349"/>
        <end position="457"/>
    </location>
</feature>
<evidence type="ECO:0000256" key="12">
    <source>
        <dbReference type="ARBA" id="ARBA00049187"/>
    </source>
</evidence>
<evidence type="ECO:0000256" key="13">
    <source>
        <dbReference type="PIRSR" id="PIRSR000350-2"/>
    </source>
</evidence>
<feature type="active site" description="Proton acceptor" evidence="13">
    <location>
        <position position="447"/>
    </location>
</feature>
<dbReference type="PIRSF" id="PIRSF000350">
    <property type="entry name" value="Mercury_reductase_MerA"/>
    <property type="match status" value="1"/>
</dbReference>
<dbReference type="InterPro" id="IPR001100">
    <property type="entry name" value="Pyr_nuc-diS_OxRdtase"/>
</dbReference>
<keyword evidence="5" id="KW-0963">Cytoplasm</keyword>
<reference evidence="19 20" key="1">
    <citation type="journal article" date="2015" name="Genome Announc.">
        <title>Expanding the biotechnology potential of lactobacilli through comparative genomics of 213 strains and associated genera.</title>
        <authorList>
            <person name="Sun Z."/>
            <person name="Harris H.M."/>
            <person name="McCann A."/>
            <person name="Guo C."/>
            <person name="Argimon S."/>
            <person name="Zhang W."/>
            <person name="Yang X."/>
            <person name="Jeffery I.B."/>
            <person name="Cooney J.C."/>
            <person name="Kagawa T.F."/>
            <person name="Liu W."/>
            <person name="Song Y."/>
            <person name="Salvetti E."/>
            <person name="Wrobel A."/>
            <person name="Rasinkangas P."/>
            <person name="Parkhill J."/>
            <person name="Rea M.C."/>
            <person name="O'Sullivan O."/>
            <person name="Ritari J."/>
            <person name="Douillard F.P."/>
            <person name="Paul Ross R."/>
            <person name="Yang R."/>
            <person name="Briner A.E."/>
            <person name="Felis G.E."/>
            <person name="de Vos W.M."/>
            <person name="Barrangou R."/>
            <person name="Klaenhammer T.R."/>
            <person name="Caufield P.W."/>
            <person name="Cui Y."/>
            <person name="Zhang H."/>
            <person name="O'Toole P.W."/>
        </authorList>
    </citation>
    <scope>NUCLEOTIDE SEQUENCE [LARGE SCALE GENOMIC DNA]</scope>
    <source>
        <strain evidence="19 20">DSM 16634</strain>
    </source>
</reference>
<keyword evidence="6 16" id="KW-0285">Flavoprotein</keyword>
<keyword evidence="9 14" id="KW-0520">NAD</keyword>
<organism evidence="19 20">
    <name type="scientific">Ligilactobacillus apodemi DSM 16634 = JCM 16172</name>
    <dbReference type="NCBI Taxonomy" id="1423724"/>
    <lineage>
        <taxon>Bacteria</taxon>
        <taxon>Bacillati</taxon>
        <taxon>Bacillota</taxon>
        <taxon>Bacilli</taxon>
        <taxon>Lactobacillales</taxon>
        <taxon>Lactobacillaceae</taxon>
        <taxon>Ligilactobacillus</taxon>
    </lineage>
</organism>
<evidence type="ECO:0000256" key="5">
    <source>
        <dbReference type="ARBA" id="ARBA00022490"/>
    </source>
</evidence>
<dbReference type="GO" id="GO:0050660">
    <property type="term" value="F:flavin adenine dinucleotide binding"/>
    <property type="evidence" value="ECO:0007669"/>
    <property type="project" value="InterPro"/>
</dbReference>
<dbReference type="SUPFAM" id="SSF55424">
    <property type="entry name" value="FAD/NAD-linked reductases, dimerisation (C-terminal) domain"/>
    <property type="match status" value="1"/>
</dbReference>
<comment type="cofactor">
    <cofactor evidence="14 16">
        <name>FAD</name>
        <dbReference type="ChEBI" id="CHEBI:57692"/>
    </cofactor>
    <text evidence="14 16">Binds 1 FAD per subunit.</text>
</comment>
<evidence type="ECO:0000256" key="4">
    <source>
        <dbReference type="ARBA" id="ARBA00016961"/>
    </source>
</evidence>
<dbReference type="GO" id="GO:0005737">
    <property type="term" value="C:cytoplasm"/>
    <property type="evidence" value="ECO:0007669"/>
    <property type="project" value="UniProtKB-SubCell"/>
</dbReference>
<comment type="similarity">
    <text evidence="2 16">Belongs to the class-I pyridine nucleotide-disulfide oxidoreductase family.</text>
</comment>
<feature type="binding site" evidence="14">
    <location>
        <position position="315"/>
    </location>
    <ligand>
        <name>FAD</name>
        <dbReference type="ChEBI" id="CHEBI:57692"/>
    </ligand>
</feature>
<keyword evidence="20" id="KW-1185">Reference proteome</keyword>
<dbReference type="EMBL" id="AZFT01000053">
    <property type="protein sequence ID" value="KRL83334.1"/>
    <property type="molecule type" value="Genomic_DNA"/>
</dbReference>
<evidence type="ECO:0000256" key="16">
    <source>
        <dbReference type="RuleBase" id="RU003692"/>
    </source>
</evidence>
<dbReference type="RefSeq" id="WP_025086466.1">
    <property type="nucleotide sequence ID" value="NZ_AZFT01000053.1"/>
</dbReference>
<dbReference type="Gene3D" id="3.50.50.60">
    <property type="entry name" value="FAD/NAD(P)-binding domain"/>
    <property type="match status" value="2"/>
</dbReference>
<dbReference type="InterPro" id="IPR016156">
    <property type="entry name" value="FAD/NAD-linked_Rdtase_dimer_sf"/>
</dbReference>
<dbReference type="FunFam" id="3.30.390.30:FF:000001">
    <property type="entry name" value="Dihydrolipoyl dehydrogenase"/>
    <property type="match status" value="1"/>
</dbReference>
<dbReference type="PRINTS" id="PR00368">
    <property type="entry name" value="FADPNR"/>
</dbReference>
<keyword evidence="14" id="KW-0547">Nucleotide-binding</keyword>
<evidence type="ECO:0000256" key="9">
    <source>
        <dbReference type="ARBA" id="ARBA00023027"/>
    </source>
</evidence>
<dbReference type="InterPro" id="IPR006258">
    <property type="entry name" value="Lipoamide_DH"/>
</dbReference>
<dbReference type="InterPro" id="IPR004099">
    <property type="entry name" value="Pyr_nucl-diS_OxRdtase_dimer"/>
</dbReference>
<feature type="domain" description="FAD/NAD(P)-binding" evidence="18">
    <location>
        <begin position="11"/>
        <end position="330"/>
    </location>
</feature>
<evidence type="ECO:0000256" key="1">
    <source>
        <dbReference type="ARBA" id="ARBA00004496"/>
    </source>
</evidence>
<feature type="binding site" evidence="14">
    <location>
        <position position="274"/>
    </location>
    <ligand>
        <name>NAD(+)</name>
        <dbReference type="ChEBI" id="CHEBI:57540"/>
    </ligand>
</feature>
<name>A0A0R1TPG3_9LACO</name>
<dbReference type="InterPro" id="IPR023753">
    <property type="entry name" value="FAD/NAD-binding_dom"/>
</dbReference>
<dbReference type="AlphaFoldDB" id="A0A0R1TPG3"/>
<evidence type="ECO:0000256" key="11">
    <source>
        <dbReference type="ARBA" id="ARBA00023284"/>
    </source>
</evidence>
<dbReference type="eggNOG" id="COG1249">
    <property type="taxonomic scope" value="Bacteria"/>
</dbReference>
<dbReference type="Gene3D" id="3.30.390.30">
    <property type="match status" value="1"/>
</dbReference>
<evidence type="ECO:0000313" key="19">
    <source>
        <dbReference type="EMBL" id="KRL83334.1"/>
    </source>
</evidence>
<dbReference type="OrthoDB" id="9800167at2"/>
<evidence type="ECO:0000259" key="18">
    <source>
        <dbReference type="Pfam" id="PF07992"/>
    </source>
</evidence>
<protein>
    <recommendedName>
        <fullName evidence="4 16">Dihydrolipoyl dehydrogenase</fullName>
        <ecNumber evidence="3 16">1.8.1.4</ecNumber>
    </recommendedName>
</protein>
<dbReference type="PANTHER" id="PTHR22912:SF160">
    <property type="entry name" value="DIHYDROLIPOYL DEHYDROGENASE"/>
    <property type="match status" value="1"/>
</dbReference>